<dbReference type="AlphaFoldDB" id="A0AB36TJH3"/>
<dbReference type="InterPro" id="IPR019198">
    <property type="entry name" value="Beta_propeller_containing"/>
</dbReference>
<comment type="caution">
    <text evidence="2">The sequence shown here is derived from an EMBL/GenBank/DDBJ whole genome shotgun (WGS) entry which is preliminary data.</text>
</comment>
<dbReference type="RefSeq" id="WP_003516730.1">
    <property type="nucleotide sequence ID" value="NZ_CP013828.1"/>
</dbReference>
<sequence length="845" mass="94491">MKKIVKILCIAVVLALAVIPLGMSFAESVKNKKSIEDKSAESNSTEDKSSIDDRLKNAIALYIGSSQALVNNVETQVDSTNANVKPYIKDGRTLVPVRFVSESIGAQVDWDRKNSRVTVKLNNKVVELVIGNKIMKVGDKEEVLDVAPEISEGRTYLPLRSLVEALGKKVFYDRGLIVISDREDVFDVSKDKGLIDEVISRVNNLPRVGSVEELKKMLENSGWAYGRSRGIYLADELAVEADLAVNSAPVAEKAKMSEAEGSIDYSTTNVQVEGVDEADVVKTDGKYIYQINNNRVVVIKAYDTVAGNAYSASGMKIESMLNFDDDSFYPQELYVDGDYLVAIGNHYENVQADISVKKRVSYDIHPFYLQRTTVKAIVFDISDRANIKKLREVEVEGNYVSSRKIDSVLYLVANMYPNIYYLETEPDKIVPSYRDTAVSDKYIDLKCTDIRYFPNSKESNFMNIAAFDITSNEEVNIQTYLGAGENIYVSSENLYVSVTNYNYGLIRPLPADVLTVEPDAPVSNKIAAEPIASDLPSNRETTTVYKFSLNGTKVTYLNKGDVPGRILNQFSMDEYNGFFRIATTVGDAWGTGDNVSKNNVYILDDTMNITGKIEDIAPGEMIYSVRFMGKRAYVVTFKTVDPLFVIDLEEPSKPKILGALKIPGYSDYLHPYDENHIIGFGKDTVEIKGNAYYKGMKIALFDVSDVTNPIQKFSEIIGDRGTESDVLNNHKALLFSKNKNLLAFPVTVMEVDDAQKDESLAYGRFTFQGAYVYSIDAENGFKLRGKITHLSDEDYKKSGYYYNPEKHVERILYIGDTLYTLSKGMVKAHELWSMEESGSIMIPKN</sequence>
<dbReference type="Gene3D" id="3.30.457.10">
    <property type="entry name" value="Copper amine oxidase-like, N-terminal domain"/>
    <property type="match status" value="1"/>
</dbReference>
<evidence type="ECO:0000313" key="3">
    <source>
        <dbReference type="Proteomes" id="UP000223596"/>
    </source>
</evidence>
<proteinExistence type="predicted"/>
<reference evidence="2 3" key="1">
    <citation type="submission" date="2017-09" db="EMBL/GenBank/DDBJ databases">
        <title>Evaluation of Pacific Biosciences Sequencing Technology to Finishing C. thermocellum Genome Sequences.</title>
        <authorList>
            <person name="Brown S."/>
        </authorList>
    </citation>
    <scope>NUCLEOTIDE SEQUENCE [LARGE SCALE GENOMIC DNA]</scope>
    <source>
        <strain evidence="2 3">AD2</strain>
    </source>
</reference>
<dbReference type="Proteomes" id="UP000223596">
    <property type="component" value="Unassembled WGS sequence"/>
</dbReference>
<evidence type="ECO:0000313" key="2">
    <source>
        <dbReference type="EMBL" id="PFH04067.1"/>
    </source>
</evidence>
<feature type="domain" description="Copper amine oxidase-like N-terminal" evidence="1">
    <location>
        <begin position="81"/>
        <end position="175"/>
    </location>
</feature>
<gene>
    <name evidence="2" type="ORF">M972_112889</name>
</gene>
<name>A0AB36TJH3_ACETH</name>
<dbReference type="Pfam" id="PF09826">
    <property type="entry name" value="Beta_propel"/>
    <property type="match status" value="1"/>
</dbReference>
<organism evidence="2 3">
    <name type="scientific">Acetivibrio thermocellus AD2</name>
    <dbReference type="NCBI Taxonomy" id="1138384"/>
    <lineage>
        <taxon>Bacteria</taxon>
        <taxon>Bacillati</taxon>
        <taxon>Bacillota</taxon>
        <taxon>Clostridia</taxon>
        <taxon>Eubacteriales</taxon>
        <taxon>Oscillospiraceae</taxon>
        <taxon>Acetivibrio</taxon>
    </lineage>
</organism>
<dbReference type="Pfam" id="PF07833">
    <property type="entry name" value="Cu_amine_oxidN1"/>
    <property type="match status" value="1"/>
</dbReference>
<dbReference type="InterPro" id="IPR036582">
    <property type="entry name" value="Mao_N_sf"/>
</dbReference>
<accession>A0AB36TJH3</accession>
<dbReference type="EMBL" id="PDBW01000001">
    <property type="protein sequence ID" value="PFH04067.1"/>
    <property type="molecule type" value="Genomic_DNA"/>
</dbReference>
<protein>
    <submittedName>
        <fullName evidence="2">Secreted protein with C-terminal beta-propeller domain</fullName>
    </submittedName>
</protein>
<evidence type="ECO:0000259" key="1">
    <source>
        <dbReference type="Pfam" id="PF07833"/>
    </source>
</evidence>
<dbReference type="SUPFAM" id="SSF55383">
    <property type="entry name" value="Copper amine oxidase, domain N"/>
    <property type="match status" value="1"/>
</dbReference>
<dbReference type="InterPro" id="IPR012854">
    <property type="entry name" value="Cu_amine_oxidase-like_N"/>
</dbReference>